<keyword evidence="6" id="KW-1185">Reference proteome</keyword>
<dbReference type="InterPro" id="IPR009057">
    <property type="entry name" value="Homeodomain-like_sf"/>
</dbReference>
<keyword evidence="1" id="KW-0805">Transcription regulation</keyword>
<dbReference type="Proteomes" id="UP001501821">
    <property type="component" value="Unassembled WGS sequence"/>
</dbReference>
<reference evidence="6" key="1">
    <citation type="journal article" date="2019" name="Int. J. Syst. Evol. Microbiol.">
        <title>The Global Catalogue of Microorganisms (GCM) 10K type strain sequencing project: providing services to taxonomists for standard genome sequencing and annotation.</title>
        <authorList>
            <consortium name="The Broad Institute Genomics Platform"/>
            <consortium name="The Broad Institute Genome Sequencing Center for Infectious Disease"/>
            <person name="Wu L."/>
            <person name="Ma J."/>
        </authorList>
    </citation>
    <scope>NUCLEOTIDE SEQUENCE [LARGE SCALE GENOMIC DNA]</scope>
    <source>
        <strain evidence="6">JCM 16953</strain>
    </source>
</reference>
<dbReference type="SMART" id="SM00342">
    <property type="entry name" value="HTH_ARAC"/>
    <property type="match status" value="1"/>
</dbReference>
<dbReference type="EMBL" id="BAABAH010000012">
    <property type="protein sequence ID" value="GAA3827718.1"/>
    <property type="molecule type" value="Genomic_DNA"/>
</dbReference>
<comment type="caution">
    <text evidence="5">The sequence shown here is derived from an EMBL/GenBank/DDBJ whole genome shotgun (WGS) entry which is preliminary data.</text>
</comment>
<evidence type="ECO:0000313" key="5">
    <source>
        <dbReference type="EMBL" id="GAA3827718.1"/>
    </source>
</evidence>
<dbReference type="InterPro" id="IPR018060">
    <property type="entry name" value="HTH_AraC"/>
</dbReference>
<name>A0ABP7IV20_9ACTN</name>
<accession>A0ABP7IV20</accession>
<organism evidence="5 6">
    <name type="scientific">Nocardioides panacisoli</name>
    <dbReference type="NCBI Taxonomy" id="627624"/>
    <lineage>
        <taxon>Bacteria</taxon>
        <taxon>Bacillati</taxon>
        <taxon>Actinomycetota</taxon>
        <taxon>Actinomycetes</taxon>
        <taxon>Propionibacteriales</taxon>
        <taxon>Nocardioidaceae</taxon>
        <taxon>Nocardioides</taxon>
    </lineage>
</organism>
<gene>
    <name evidence="5" type="ORF">GCM10022242_31350</name>
</gene>
<evidence type="ECO:0000256" key="3">
    <source>
        <dbReference type="ARBA" id="ARBA00023163"/>
    </source>
</evidence>
<protein>
    <submittedName>
        <fullName evidence="5">AraC family transcriptional regulator</fullName>
    </submittedName>
</protein>
<sequence>MFLTLDDMSLIRGTSLQGFSELVEELGSDPGALLGQAHLPADVVGDHDSFIDYRSVAAVLEAAARATGAEDFGRRLATRQGLEILGPLGVAARTAATVGDAFASIEQYLAVYSPAIAVSINVPARGRTAEFEWRLVAQRPPPHRQAAELGLGVSVRVFQLLAGDDFRLLSLSLRHSAPSADQGHESYFGCPVRFGAPSYAFIFPSAVLGRPLSADHSVHSVVRDYLASIALPTPAGFIDPVARMVRRMLPTGGPDLGLVAEQLSLHPRTLQRQLSAQGTTFATLVDDVRRDEAERYLRDTTMPLAQLSGVLGFSEQSSLTRACRRWFGASPTQVRRRG</sequence>
<evidence type="ECO:0000313" key="6">
    <source>
        <dbReference type="Proteomes" id="UP001501821"/>
    </source>
</evidence>
<evidence type="ECO:0000259" key="4">
    <source>
        <dbReference type="PROSITE" id="PS01124"/>
    </source>
</evidence>
<keyword evidence="3" id="KW-0804">Transcription</keyword>
<dbReference type="PANTHER" id="PTHR47894:SF4">
    <property type="entry name" value="HTH-TYPE TRANSCRIPTIONAL REGULATOR GADX"/>
    <property type="match status" value="1"/>
</dbReference>
<proteinExistence type="predicted"/>
<evidence type="ECO:0000256" key="2">
    <source>
        <dbReference type="ARBA" id="ARBA00023125"/>
    </source>
</evidence>
<dbReference type="PANTHER" id="PTHR47894">
    <property type="entry name" value="HTH-TYPE TRANSCRIPTIONAL REGULATOR GADX"/>
    <property type="match status" value="1"/>
</dbReference>
<evidence type="ECO:0000256" key="1">
    <source>
        <dbReference type="ARBA" id="ARBA00023015"/>
    </source>
</evidence>
<dbReference type="Pfam" id="PF12625">
    <property type="entry name" value="Arabinose_bd"/>
    <property type="match status" value="1"/>
</dbReference>
<dbReference type="Gene3D" id="1.10.10.60">
    <property type="entry name" value="Homeodomain-like"/>
    <property type="match status" value="1"/>
</dbReference>
<keyword evidence="2" id="KW-0238">DNA-binding</keyword>
<dbReference type="SUPFAM" id="SSF46689">
    <property type="entry name" value="Homeodomain-like"/>
    <property type="match status" value="1"/>
</dbReference>
<dbReference type="InterPro" id="IPR032687">
    <property type="entry name" value="AraC-type_N"/>
</dbReference>
<feature type="domain" description="HTH araC/xylS-type" evidence="4">
    <location>
        <begin position="239"/>
        <end position="337"/>
    </location>
</feature>
<dbReference type="Pfam" id="PF12833">
    <property type="entry name" value="HTH_18"/>
    <property type="match status" value="1"/>
</dbReference>
<dbReference type="PROSITE" id="PS01124">
    <property type="entry name" value="HTH_ARAC_FAMILY_2"/>
    <property type="match status" value="1"/>
</dbReference>